<organism evidence="3 4">
    <name type="scientific">Caulobacter flavus</name>
    <dbReference type="NCBI Taxonomy" id="1679497"/>
    <lineage>
        <taxon>Bacteria</taxon>
        <taxon>Pseudomonadati</taxon>
        <taxon>Pseudomonadota</taxon>
        <taxon>Alphaproteobacteria</taxon>
        <taxon>Caulobacterales</taxon>
        <taxon>Caulobacteraceae</taxon>
        <taxon>Caulobacter</taxon>
    </lineage>
</organism>
<reference evidence="3 4" key="1">
    <citation type="submission" date="2017-12" db="EMBL/GenBank/DDBJ databases">
        <title>The genome sequence of Caulobacter flavus CGMCC1 15093.</title>
        <authorList>
            <person name="Gao J."/>
            <person name="Mao X."/>
            <person name="Sun J."/>
        </authorList>
    </citation>
    <scope>NUCLEOTIDE SEQUENCE [LARGE SCALE GENOMIC DNA]</scope>
    <source>
        <strain evidence="3 4">CGMCC1 15093</strain>
    </source>
</reference>
<reference evidence="2 5" key="2">
    <citation type="submission" date="2018-01" db="EMBL/GenBank/DDBJ databases">
        <title>Complete genome sequence of Caulobacter flavus RHGG3.</title>
        <authorList>
            <person name="Yang E."/>
        </authorList>
    </citation>
    <scope>NUCLEOTIDE SEQUENCE [LARGE SCALE GENOMIC DNA]</scope>
    <source>
        <strain evidence="2 5">RHGG3</strain>
    </source>
</reference>
<dbReference type="OrthoDB" id="7857113at2"/>
<keyword evidence="5" id="KW-1185">Reference proteome</keyword>
<dbReference type="CDD" id="cd06664">
    <property type="entry name" value="IscU_like"/>
    <property type="match status" value="1"/>
</dbReference>
<dbReference type="GO" id="GO:0016226">
    <property type="term" value="P:iron-sulfur cluster assembly"/>
    <property type="evidence" value="ECO:0007669"/>
    <property type="project" value="InterPro"/>
</dbReference>
<sequence>MIDDLYSARILTLVANLPRAGRLDAPDASADRTAKLCGSRIIVDVVVEDGKVADFAQEVSACALGQASAAVLGANVIGADLSELELARDALAAMLKLNGPHPAGRFAELAVLEPVKDYPARHASTLLAFEAAVEAVRKATGATQTRTSRAGAA</sequence>
<dbReference type="AlphaFoldDB" id="A0A2N5CSL0"/>
<dbReference type="EMBL" id="CP026100">
    <property type="protein sequence ID" value="AYV45620.1"/>
    <property type="molecule type" value="Genomic_DNA"/>
</dbReference>
<dbReference type="InterPro" id="IPR002871">
    <property type="entry name" value="NIF_FeS_clus_asmbl_NifU_N"/>
</dbReference>
<evidence type="ECO:0000313" key="4">
    <source>
        <dbReference type="Proteomes" id="UP000234483"/>
    </source>
</evidence>
<dbReference type="Pfam" id="PF01592">
    <property type="entry name" value="NifU_N"/>
    <property type="match status" value="1"/>
</dbReference>
<protein>
    <submittedName>
        <fullName evidence="3">Iron-sulfur cluster assembly scaffold protein</fullName>
    </submittedName>
</protein>
<dbReference type="SUPFAM" id="SSF82649">
    <property type="entry name" value="SufE/NifU"/>
    <property type="match status" value="1"/>
</dbReference>
<dbReference type="RefSeq" id="WP_101713536.1">
    <property type="nucleotide sequence ID" value="NZ_CP026100.1"/>
</dbReference>
<evidence type="ECO:0000313" key="2">
    <source>
        <dbReference type="EMBL" id="AYV45620.1"/>
    </source>
</evidence>
<dbReference type="Gene3D" id="3.90.1010.10">
    <property type="match status" value="1"/>
</dbReference>
<gene>
    <name evidence="2" type="ORF">C1707_04775</name>
    <name evidence="3" type="ORF">CFHF_13550</name>
</gene>
<evidence type="ECO:0000313" key="5">
    <source>
        <dbReference type="Proteomes" id="UP000281192"/>
    </source>
</evidence>
<evidence type="ECO:0000313" key="3">
    <source>
        <dbReference type="EMBL" id="PLR13865.1"/>
    </source>
</evidence>
<evidence type="ECO:0000259" key="1">
    <source>
        <dbReference type="Pfam" id="PF01592"/>
    </source>
</evidence>
<name>A0A2N5CSL0_9CAUL</name>
<dbReference type="GO" id="GO:0005506">
    <property type="term" value="F:iron ion binding"/>
    <property type="evidence" value="ECO:0007669"/>
    <property type="project" value="InterPro"/>
</dbReference>
<feature type="domain" description="NIF system FeS cluster assembly NifU N-terminal" evidence="1">
    <location>
        <begin position="6"/>
        <end position="123"/>
    </location>
</feature>
<proteinExistence type="predicted"/>
<dbReference type="Proteomes" id="UP000234483">
    <property type="component" value="Unassembled WGS sequence"/>
</dbReference>
<dbReference type="Proteomes" id="UP000281192">
    <property type="component" value="Chromosome"/>
</dbReference>
<accession>A0A2N5CSL0</accession>
<dbReference type="EMBL" id="PJRQ01000026">
    <property type="protein sequence ID" value="PLR13865.1"/>
    <property type="molecule type" value="Genomic_DNA"/>
</dbReference>
<dbReference type="KEGG" id="cfh:C1707_04775"/>
<dbReference type="GO" id="GO:0051536">
    <property type="term" value="F:iron-sulfur cluster binding"/>
    <property type="evidence" value="ECO:0007669"/>
    <property type="project" value="InterPro"/>
</dbReference>